<dbReference type="GO" id="GO:0035267">
    <property type="term" value="C:NuA4 histone acetyltransferase complex"/>
    <property type="evidence" value="ECO:0007669"/>
    <property type="project" value="UniProtKB-UniRule"/>
</dbReference>
<dbReference type="InterPro" id="IPR015418">
    <property type="entry name" value="Eaf6"/>
</dbReference>
<evidence type="ECO:0000256" key="3">
    <source>
        <dbReference type="ARBA" id="ARBA00018504"/>
    </source>
</evidence>
<comment type="similarity">
    <text evidence="2 9">Belongs to the EAF6 family.</text>
</comment>
<accession>A0A2N3NHF2</accession>
<keyword evidence="6" id="KW-0175">Coiled coil</keyword>
<dbReference type="GO" id="GO:0005634">
    <property type="term" value="C:nucleus"/>
    <property type="evidence" value="ECO:0007669"/>
    <property type="project" value="UniProtKB-SubCell"/>
</dbReference>
<gene>
    <name evidence="11" type="ORF">jhhlp_001131</name>
</gene>
<dbReference type="InParanoid" id="A0A2N3NHF2"/>
<reference evidence="11 12" key="1">
    <citation type="journal article" date="2017" name="G3 (Bethesda)">
        <title>First Draft Genome Sequence of the Pathogenic Fungus Lomentospora prolificans (Formerly Scedosporium prolificans).</title>
        <authorList>
            <person name="Luo R."/>
            <person name="Zimin A."/>
            <person name="Workman R."/>
            <person name="Fan Y."/>
            <person name="Pertea G."/>
            <person name="Grossman N."/>
            <person name="Wear M.P."/>
            <person name="Jia B."/>
            <person name="Miller H."/>
            <person name="Casadevall A."/>
            <person name="Timp W."/>
            <person name="Zhang S.X."/>
            <person name="Salzberg S.L."/>
        </authorList>
    </citation>
    <scope>NUCLEOTIDE SEQUENCE [LARGE SCALE GENOMIC DNA]</scope>
    <source>
        <strain evidence="11 12">JHH-5317</strain>
    </source>
</reference>
<dbReference type="EMBL" id="NLAX01000004">
    <property type="protein sequence ID" value="PKS11837.1"/>
    <property type="molecule type" value="Genomic_DNA"/>
</dbReference>
<keyword evidence="4 9" id="KW-0156">Chromatin regulator</keyword>
<evidence type="ECO:0000256" key="2">
    <source>
        <dbReference type="ARBA" id="ARBA00010916"/>
    </source>
</evidence>
<evidence type="ECO:0000256" key="10">
    <source>
        <dbReference type="SAM" id="MobiDB-lite"/>
    </source>
</evidence>
<keyword evidence="8 9" id="KW-0539">Nucleus</keyword>
<evidence type="ECO:0000256" key="8">
    <source>
        <dbReference type="ARBA" id="ARBA00023242"/>
    </source>
</evidence>
<keyword evidence="7 9" id="KW-0804">Transcription</keyword>
<dbReference type="STRING" id="41688.A0A2N3NHF2"/>
<comment type="subcellular location">
    <subcellularLocation>
        <location evidence="1 9">Nucleus</location>
    </subcellularLocation>
</comment>
<dbReference type="VEuPathDB" id="FungiDB:jhhlp_001131"/>
<evidence type="ECO:0000256" key="6">
    <source>
        <dbReference type="ARBA" id="ARBA00023054"/>
    </source>
</evidence>
<evidence type="ECO:0000313" key="12">
    <source>
        <dbReference type="Proteomes" id="UP000233524"/>
    </source>
</evidence>
<comment type="function">
    <text evidence="9">Component of the NuA4 histone acetyltransferase complex which is involved in transcriptional activation of selected genes principally by acetylation of nucleosomal histone H4 and H2A. The NuA4 complex is also involved in DNA repair.</text>
</comment>
<organism evidence="11 12">
    <name type="scientific">Lomentospora prolificans</name>
    <dbReference type="NCBI Taxonomy" id="41688"/>
    <lineage>
        <taxon>Eukaryota</taxon>
        <taxon>Fungi</taxon>
        <taxon>Dikarya</taxon>
        <taxon>Ascomycota</taxon>
        <taxon>Pezizomycotina</taxon>
        <taxon>Sordariomycetes</taxon>
        <taxon>Hypocreomycetidae</taxon>
        <taxon>Microascales</taxon>
        <taxon>Microascaceae</taxon>
        <taxon>Lomentospora</taxon>
    </lineage>
</organism>
<keyword evidence="9" id="KW-0227">DNA damage</keyword>
<evidence type="ECO:0000256" key="9">
    <source>
        <dbReference type="RuleBase" id="RU368022"/>
    </source>
</evidence>
<comment type="caution">
    <text evidence="11">The sequence shown here is derived from an EMBL/GenBank/DDBJ whole genome shotgun (WGS) entry which is preliminary data.</text>
</comment>
<evidence type="ECO:0000256" key="1">
    <source>
        <dbReference type="ARBA" id="ARBA00004123"/>
    </source>
</evidence>
<evidence type="ECO:0000256" key="7">
    <source>
        <dbReference type="ARBA" id="ARBA00023163"/>
    </source>
</evidence>
<sequence>MASDNKKVPVVMAGSAGPQPTAQEYRREQARLRDMIEKQKQLSKKLAQLEDTIVQKEATYLESSPAGNIITGYDNYIKGTSGAAAQRRKLGSVEQHCVFSRSSISYRPNTGDATPGSSTPASHAPTPLSTSFKEAGSSHATPTSATIPRGVNKKKKNNDDDSETEVVSSKKRTNFGVGRK</sequence>
<evidence type="ECO:0000313" key="11">
    <source>
        <dbReference type="EMBL" id="PKS11837.1"/>
    </source>
</evidence>
<dbReference type="Pfam" id="PF09340">
    <property type="entry name" value="NuA4"/>
    <property type="match status" value="1"/>
</dbReference>
<dbReference type="GO" id="GO:0006325">
    <property type="term" value="P:chromatin organization"/>
    <property type="evidence" value="ECO:0007669"/>
    <property type="project" value="UniProtKB-KW"/>
</dbReference>
<evidence type="ECO:0000256" key="5">
    <source>
        <dbReference type="ARBA" id="ARBA00023015"/>
    </source>
</evidence>
<dbReference type="PANTHER" id="PTHR13476">
    <property type="entry name" value="CHROMATIN MODIFICATION-RELATED PROTEIN MEAF6"/>
    <property type="match status" value="1"/>
</dbReference>
<feature type="region of interest" description="Disordered" evidence="10">
    <location>
        <begin position="100"/>
        <end position="180"/>
    </location>
</feature>
<keyword evidence="5 9" id="KW-0805">Transcription regulation</keyword>
<dbReference type="Proteomes" id="UP000233524">
    <property type="component" value="Unassembled WGS sequence"/>
</dbReference>
<proteinExistence type="inferred from homology"/>
<name>A0A2N3NHF2_9PEZI</name>
<feature type="compositionally biased region" description="Basic residues" evidence="10">
    <location>
        <begin position="169"/>
        <end position="180"/>
    </location>
</feature>
<dbReference type="GO" id="GO:0006281">
    <property type="term" value="P:DNA repair"/>
    <property type="evidence" value="ECO:0007669"/>
    <property type="project" value="UniProtKB-UniRule"/>
</dbReference>
<keyword evidence="9" id="KW-0234">DNA repair</keyword>
<evidence type="ECO:0000256" key="4">
    <source>
        <dbReference type="ARBA" id="ARBA00022853"/>
    </source>
</evidence>
<dbReference type="OrthoDB" id="440324at2759"/>
<feature type="compositionally biased region" description="Polar residues" evidence="10">
    <location>
        <begin position="100"/>
        <end position="146"/>
    </location>
</feature>
<feature type="region of interest" description="Disordered" evidence="10">
    <location>
        <begin position="1"/>
        <end position="24"/>
    </location>
</feature>
<protein>
    <recommendedName>
        <fullName evidence="3 9">Chromatin modification-related protein EAF6</fullName>
    </recommendedName>
</protein>
<dbReference type="AlphaFoldDB" id="A0A2N3NHF2"/>
<keyword evidence="12" id="KW-1185">Reference proteome</keyword>
<comment type="subunit">
    <text evidence="9">Component of the NuA4 histone acetyltransferase complex.</text>
</comment>